<evidence type="ECO:0000313" key="2">
    <source>
        <dbReference type="EMBL" id="GBN07303.1"/>
    </source>
</evidence>
<reference evidence="2 3" key="1">
    <citation type="journal article" date="2019" name="Sci. Rep.">
        <title>Orb-weaving spider Araneus ventricosus genome elucidates the spidroin gene catalogue.</title>
        <authorList>
            <person name="Kono N."/>
            <person name="Nakamura H."/>
            <person name="Ohtoshi R."/>
            <person name="Moran D.A.P."/>
            <person name="Shinohara A."/>
            <person name="Yoshida Y."/>
            <person name="Fujiwara M."/>
            <person name="Mori M."/>
            <person name="Tomita M."/>
            <person name="Arakawa K."/>
        </authorList>
    </citation>
    <scope>NUCLEOTIDE SEQUENCE [LARGE SCALE GENOMIC DNA]</scope>
</reference>
<keyword evidence="3" id="KW-1185">Reference proteome</keyword>
<evidence type="ECO:0000256" key="1">
    <source>
        <dbReference type="SAM" id="MobiDB-lite"/>
    </source>
</evidence>
<name>A0A4Y2L0J0_ARAVE</name>
<organism evidence="2 3">
    <name type="scientific">Araneus ventricosus</name>
    <name type="common">Orbweaver spider</name>
    <name type="synonym">Epeira ventricosa</name>
    <dbReference type="NCBI Taxonomy" id="182803"/>
    <lineage>
        <taxon>Eukaryota</taxon>
        <taxon>Metazoa</taxon>
        <taxon>Ecdysozoa</taxon>
        <taxon>Arthropoda</taxon>
        <taxon>Chelicerata</taxon>
        <taxon>Arachnida</taxon>
        <taxon>Araneae</taxon>
        <taxon>Araneomorphae</taxon>
        <taxon>Entelegynae</taxon>
        <taxon>Araneoidea</taxon>
        <taxon>Araneidae</taxon>
        <taxon>Araneus</taxon>
    </lineage>
</organism>
<dbReference type="Proteomes" id="UP000499080">
    <property type="component" value="Unassembled WGS sequence"/>
</dbReference>
<gene>
    <name evidence="2" type="ORF">AVEN_202075_1</name>
</gene>
<dbReference type="OrthoDB" id="6438632at2759"/>
<sequence>MEKAPPLPTIGQAGNGAERSPQNSISRKTTEILVTLLFLRPLHKHAKHNGRVEVQRYAAGEGGNIPTRIPLFCPRRTAALFWRDRESEVANDHGRLSPGEAGGIEHKFTPKHWRRRKMTRTTEVNNPVGKNSSVSEAKATVVNVAFAIL</sequence>
<dbReference type="AlphaFoldDB" id="A0A4Y2L0J0"/>
<evidence type="ECO:0000313" key="3">
    <source>
        <dbReference type="Proteomes" id="UP000499080"/>
    </source>
</evidence>
<proteinExistence type="predicted"/>
<accession>A0A4Y2L0J0</accession>
<protein>
    <submittedName>
        <fullName evidence="2">Uncharacterized protein</fullName>
    </submittedName>
</protein>
<feature type="region of interest" description="Disordered" evidence="1">
    <location>
        <begin position="1"/>
        <end position="26"/>
    </location>
</feature>
<comment type="caution">
    <text evidence="2">The sequence shown here is derived from an EMBL/GenBank/DDBJ whole genome shotgun (WGS) entry which is preliminary data.</text>
</comment>
<dbReference type="EMBL" id="BGPR01005148">
    <property type="protein sequence ID" value="GBN07303.1"/>
    <property type="molecule type" value="Genomic_DNA"/>
</dbReference>